<organism evidence="12 13">
    <name type="scientific">Helicobacter cetorum (strain ATCC BAA-429 / MIT 00-7128)</name>
    <dbReference type="NCBI Taxonomy" id="182217"/>
    <lineage>
        <taxon>Bacteria</taxon>
        <taxon>Pseudomonadati</taxon>
        <taxon>Campylobacterota</taxon>
        <taxon>Epsilonproteobacteria</taxon>
        <taxon>Campylobacterales</taxon>
        <taxon>Helicobacteraceae</taxon>
        <taxon>Helicobacter</taxon>
    </lineage>
</organism>
<gene>
    <name evidence="6" type="primary">ppk</name>
    <name evidence="12" type="ordered locus">HCW_03715</name>
</gene>
<evidence type="ECO:0000259" key="10">
    <source>
        <dbReference type="Pfam" id="PF13090"/>
    </source>
</evidence>
<comment type="catalytic activity">
    <reaction evidence="6 7">
        <text>[phosphate](n) + ATP = [phosphate](n+1) + ADP</text>
        <dbReference type="Rhea" id="RHEA:19573"/>
        <dbReference type="Rhea" id="RHEA-COMP:9859"/>
        <dbReference type="Rhea" id="RHEA-COMP:14280"/>
        <dbReference type="ChEBI" id="CHEBI:16838"/>
        <dbReference type="ChEBI" id="CHEBI:30616"/>
        <dbReference type="ChEBI" id="CHEBI:456216"/>
        <dbReference type="EC" id="2.7.4.1"/>
    </reaction>
</comment>
<keyword evidence="2 6" id="KW-0808">Transferase</keyword>
<name>I0EM53_HELC0</name>
<dbReference type="Proteomes" id="UP000005010">
    <property type="component" value="Chromosome"/>
</dbReference>
<dbReference type="GO" id="GO:0008976">
    <property type="term" value="F:polyphosphate kinase activity"/>
    <property type="evidence" value="ECO:0007669"/>
    <property type="project" value="UniProtKB-UniRule"/>
</dbReference>
<dbReference type="PANTHER" id="PTHR30218">
    <property type="entry name" value="POLYPHOSPHATE KINASE"/>
    <property type="match status" value="1"/>
</dbReference>
<evidence type="ECO:0000259" key="8">
    <source>
        <dbReference type="Pfam" id="PF02503"/>
    </source>
</evidence>
<dbReference type="Pfam" id="PF17941">
    <property type="entry name" value="PP_kinase_C_1"/>
    <property type="match status" value="1"/>
</dbReference>
<dbReference type="Pfam" id="PF02503">
    <property type="entry name" value="PP_kinase"/>
    <property type="match status" value="1"/>
</dbReference>
<dbReference type="NCBIfam" id="TIGR03705">
    <property type="entry name" value="poly_P_kin"/>
    <property type="match status" value="1"/>
</dbReference>
<feature type="domain" description="Polyphosphate kinase C-terminal" evidence="10">
    <location>
        <begin position="500"/>
        <end position="666"/>
    </location>
</feature>
<keyword evidence="4 6" id="KW-0418">Kinase</keyword>
<evidence type="ECO:0000259" key="11">
    <source>
        <dbReference type="Pfam" id="PF17941"/>
    </source>
</evidence>
<comment type="cofactor">
    <cofactor evidence="6">
        <name>Mg(2+)</name>
        <dbReference type="ChEBI" id="CHEBI:18420"/>
    </cofactor>
</comment>
<dbReference type="AlphaFoldDB" id="I0EM53"/>
<feature type="binding site" evidence="6">
    <location>
        <position position="372"/>
    </location>
    <ligand>
        <name>Mg(2+)</name>
        <dbReference type="ChEBI" id="CHEBI:18420"/>
    </ligand>
</feature>
<dbReference type="KEGG" id="hce:HCW_03715"/>
<feature type="binding site" evidence="6">
    <location>
        <position position="558"/>
    </location>
    <ligand>
        <name>ATP</name>
        <dbReference type="ChEBI" id="CHEBI:30616"/>
    </ligand>
</feature>
<feature type="active site" description="Phosphohistidine intermediate" evidence="6">
    <location>
        <position position="431"/>
    </location>
</feature>
<dbReference type="NCBIfam" id="NF003921">
    <property type="entry name" value="PRK05443.2-2"/>
    <property type="match status" value="1"/>
</dbReference>
<keyword evidence="13" id="KW-1185">Reference proteome</keyword>
<dbReference type="Pfam" id="PF13090">
    <property type="entry name" value="PP_kinase_C"/>
    <property type="match status" value="1"/>
</dbReference>
<evidence type="ECO:0000313" key="13">
    <source>
        <dbReference type="Proteomes" id="UP000005010"/>
    </source>
</evidence>
<dbReference type="InterPro" id="IPR003414">
    <property type="entry name" value="PP_kinase"/>
</dbReference>
<reference evidence="13" key="1">
    <citation type="submission" date="2012-04" db="EMBL/GenBank/DDBJ databases">
        <title>Complete genome sequence of Helicobacter cetorum strain MIT 00-7128.</title>
        <authorList>
            <person name="Kersulyte D."/>
            <person name="Berg D.E."/>
        </authorList>
    </citation>
    <scope>NUCLEOTIDE SEQUENCE [LARGE SCALE GENOMIC DNA]</scope>
    <source>
        <strain evidence="13">MIT 00-7128</strain>
    </source>
</reference>
<accession>I0EM53</accession>
<protein>
    <recommendedName>
        <fullName evidence="6 7">Polyphosphate kinase</fullName>
        <ecNumber evidence="6 7">2.7.4.1</ecNumber>
    </recommendedName>
    <alternativeName>
        <fullName evidence="6">ATP-polyphosphate phosphotransferase</fullName>
    </alternativeName>
    <alternativeName>
        <fullName evidence="6">Polyphosphoric acid kinase</fullName>
    </alternativeName>
</protein>
<evidence type="ECO:0000256" key="2">
    <source>
        <dbReference type="ARBA" id="ARBA00022679"/>
    </source>
</evidence>
<keyword evidence="6" id="KW-0460">Magnesium</keyword>
<comment type="function">
    <text evidence="6 7">Catalyzes the reversible transfer of the terminal phosphate of ATP to form a long-chain polyphosphate (polyP).</text>
</comment>
<dbReference type="Gene3D" id="3.30.870.10">
    <property type="entry name" value="Endonuclease Chain A"/>
    <property type="match status" value="2"/>
</dbReference>
<evidence type="ECO:0000259" key="9">
    <source>
        <dbReference type="Pfam" id="PF13089"/>
    </source>
</evidence>
<dbReference type="GO" id="GO:0005524">
    <property type="term" value="F:ATP binding"/>
    <property type="evidence" value="ECO:0007669"/>
    <property type="project" value="UniProtKB-KW"/>
</dbReference>
<feature type="domain" description="Polyphosphate kinase middle" evidence="8">
    <location>
        <begin position="118"/>
        <end position="302"/>
    </location>
</feature>
<keyword evidence="1 6" id="KW-0597">Phosphoprotein</keyword>
<feature type="binding site" evidence="6">
    <location>
        <position position="42"/>
    </location>
    <ligand>
        <name>ATP</name>
        <dbReference type="ChEBI" id="CHEBI:30616"/>
    </ligand>
</feature>
<feature type="domain" description="Polyphosphate kinase C-terminal" evidence="11">
    <location>
        <begin position="329"/>
        <end position="491"/>
    </location>
</feature>
<evidence type="ECO:0000256" key="7">
    <source>
        <dbReference type="RuleBase" id="RU003800"/>
    </source>
</evidence>
<feature type="binding site" evidence="6">
    <location>
        <position position="464"/>
    </location>
    <ligand>
        <name>ATP</name>
        <dbReference type="ChEBI" id="CHEBI:30616"/>
    </ligand>
</feature>
<evidence type="ECO:0000256" key="4">
    <source>
        <dbReference type="ARBA" id="ARBA00022777"/>
    </source>
</evidence>
<dbReference type="InterPro" id="IPR036830">
    <property type="entry name" value="PP_kinase_middle_dom_sf"/>
</dbReference>
<proteinExistence type="inferred from homology"/>
<dbReference type="SUPFAM" id="SSF140356">
    <property type="entry name" value="PPK N-terminal domain-like"/>
    <property type="match status" value="1"/>
</dbReference>
<keyword evidence="6" id="KW-0479">Metal-binding</keyword>
<evidence type="ECO:0000256" key="6">
    <source>
        <dbReference type="HAMAP-Rule" id="MF_00347"/>
    </source>
</evidence>
<feature type="domain" description="Polyphosphate kinase N-terminal" evidence="9">
    <location>
        <begin position="4"/>
        <end position="108"/>
    </location>
</feature>
<dbReference type="Gene3D" id="3.30.1840.10">
    <property type="entry name" value="Polyphosphate kinase middle domain"/>
    <property type="match status" value="1"/>
</dbReference>
<dbReference type="eggNOG" id="COG0855">
    <property type="taxonomic scope" value="Bacteria"/>
</dbReference>
<dbReference type="PATRIC" id="fig|182217.3.peg.794"/>
<dbReference type="PIRSF" id="PIRSF015589">
    <property type="entry name" value="PP_kinase"/>
    <property type="match status" value="1"/>
</dbReference>
<dbReference type="Gene3D" id="1.20.58.310">
    <property type="entry name" value="Polyphosphate kinase N-terminal domain"/>
    <property type="match status" value="1"/>
</dbReference>
<dbReference type="GO" id="GO:0009358">
    <property type="term" value="C:polyphosphate kinase complex"/>
    <property type="evidence" value="ECO:0007669"/>
    <property type="project" value="InterPro"/>
</dbReference>
<dbReference type="HOGENOM" id="CLU_009678_1_1_7"/>
<dbReference type="NCBIfam" id="NF003917">
    <property type="entry name" value="PRK05443.1-1"/>
    <property type="match status" value="1"/>
</dbReference>
<dbReference type="CDD" id="cd09168">
    <property type="entry name" value="PLDc_PaPPK1_C2_like"/>
    <property type="match status" value="1"/>
</dbReference>
<keyword evidence="3 6" id="KW-0547">Nucleotide-binding</keyword>
<evidence type="ECO:0000256" key="1">
    <source>
        <dbReference type="ARBA" id="ARBA00022553"/>
    </source>
</evidence>
<dbReference type="PANTHER" id="PTHR30218:SF0">
    <property type="entry name" value="POLYPHOSPHATE KINASE"/>
    <property type="match status" value="1"/>
</dbReference>
<dbReference type="STRING" id="182217.HCW_03715"/>
<comment type="PTM">
    <text evidence="6 7">An intermediate of this reaction is the autophosphorylated ppk in which a phosphate is covalently linked to a histidine residue through a N-P bond.</text>
</comment>
<feature type="binding site" evidence="6">
    <location>
        <position position="401"/>
    </location>
    <ligand>
        <name>Mg(2+)</name>
        <dbReference type="ChEBI" id="CHEBI:18420"/>
    </ligand>
</feature>
<keyword evidence="5 6" id="KW-0067">ATP-binding</keyword>
<dbReference type="EC" id="2.7.4.1" evidence="6 7"/>
<dbReference type="InterPro" id="IPR041108">
    <property type="entry name" value="PP_kinase_C_1"/>
</dbReference>
<dbReference type="SUPFAM" id="SSF143724">
    <property type="entry name" value="PHP14-like"/>
    <property type="match status" value="1"/>
</dbReference>
<evidence type="ECO:0000313" key="12">
    <source>
        <dbReference type="EMBL" id="AFI04022.1"/>
    </source>
</evidence>
<dbReference type="RefSeq" id="WP_014660892.1">
    <property type="nucleotide sequence ID" value="NC_017737.1"/>
</dbReference>
<dbReference type="InterPro" id="IPR025198">
    <property type="entry name" value="PPK_N_dom"/>
</dbReference>
<dbReference type="GO" id="GO:0006799">
    <property type="term" value="P:polyphosphate biosynthetic process"/>
    <property type="evidence" value="ECO:0007669"/>
    <property type="project" value="UniProtKB-UniRule"/>
</dbReference>
<sequence>MNHFFNRELSWLAFNTRVLNEAKDESLPLLERLKFLAIYGTNLDEFYMIRVAGLKQLYEHKISSKGTDGTTPEEQLEKIERYLALEIEEMELEFQKIQALLSKKGLCIVAYNKLSLTQKTKAKDYFLKQLYPLVLPIKIDSAHNFPPLGNLTFALFAKIKEKKTHNISYALIKLPTFTTRFIELEKGLFVLAEEIIEAHLQDLFLGHEVLECMAFRVTCDADIEIVEDEAHDYAELMSESLRKRNQGEIVRLQTQRGNEELLNTLLASLRSFQTHFHDKLKLSGMHVYESAVMLGLGDLWELVGHTNFKTLKAPDFIPKILPPLNEEDLFNAIEQEDLLLFHPYESFEPIIDLIEQATNDPTTLSIKMTLYRVGKHSPIVKALIEAASKIQVSVLVELKARFDEESNLHWAKALEKAGALVIYGIPKLKVHAKMLVITKQIDGQLCHFTHLSTGNYNPLSARIYTDVSFFSAKNEIANDIIKLFHSLSTSSATESVLDTLSMAPKQIKNKIIALIQDEITHIKEGHIILKANALVDSEIIEWLYKASQKGVKIDLIIRGICCLKPQIKGLSENIRVYSIVGKYLEHARIYYFKHAQPNIYFSSADLMPRNLERRVELLIPATSQAIADKLLRILEIQLQDTLKRYELDSSGNYQKLLNPNTPLNSQDYFENHPLKTL</sequence>
<dbReference type="HAMAP" id="MF_00347">
    <property type="entry name" value="Polyphosphate_kinase"/>
    <property type="match status" value="1"/>
</dbReference>
<dbReference type="Pfam" id="PF13089">
    <property type="entry name" value="PP_kinase_N"/>
    <property type="match status" value="1"/>
</dbReference>
<dbReference type="InterPro" id="IPR036832">
    <property type="entry name" value="PPK_N_dom_sf"/>
</dbReference>
<evidence type="ECO:0000256" key="5">
    <source>
        <dbReference type="ARBA" id="ARBA00022840"/>
    </source>
</evidence>
<comment type="similarity">
    <text evidence="6 7">Belongs to the polyphosphate kinase 1 (PPK1) family.</text>
</comment>
<evidence type="ECO:0000256" key="3">
    <source>
        <dbReference type="ARBA" id="ARBA00022741"/>
    </source>
</evidence>
<dbReference type="GO" id="GO:0046872">
    <property type="term" value="F:metal ion binding"/>
    <property type="evidence" value="ECO:0007669"/>
    <property type="project" value="UniProtKB-KW"/>
</dbReference>
<dbReference type="InterPro" id="IPR025200">
    <property type="entry name" value="PPK_C_dom2"/>
</dbReference>
<dbReference type="InterPro" id="IPR024953">
    <property type="entry name" value="PP_kinase_middle"/>
</dbReference>
<dbReference type="EMBL" id="CP003479">
    <property type="protein sequence ID" value="AFI04022.1"/>
    <property type="molecule type" value="Genomic_DNA"/>
</dbReference>
<dbReference type="SUPFAM" id="SSF56024">
    <property type="entry name" value="Phospholipase D/nuclease"/>
    <property type="match status" value="2"/>
</dbReference>
<feature type="binding site" evidence="6">
    <location>
        <position position="586"/>
    </location>
    <ligand>
        <name>ATP</name>
        <dbReference type="ChEBI" id="CHEBI:30616"/>
    </ligand>
</feature>